<accession>A0A0S3QRY0</accession>
<evidence type="ECO:0000256" key="7">
    <source>
        <dbReference type="SAM" id="Phobius"/>
    </source>
</evidence>
<evidence type="ECO:0000256" key="1">
    <source>
        <dbReference type="ARBA" id="ARBA00004651"/>
    </source>
</evidence>
<keyword evidence="4 7" id="KW-1133">Transmembrane helix</keyword>
<dbReference type="PANTHER" id="PTHR30625:SF11">
    <property type="entry name" value="MOTA_TOLQ_EXBB PROTON CHANNEL DOMAIN-CONTAINING PROTEIN"/>
    <property type="match status" value="1"/>
</dbReference>
<reference evidence="10" key="1">
    <citation type="journal article" date="2018" name="Science">
        <title>A primordial and reversible TCA cycle in a facultatively chemolithoautotrophic thermophile.</title>
        <authorList>
            <person name="Nunoura T."/>
            <person name="Chikaraishi Y."/>
            <person name="Izaki R."/>
            <person name="Suwa T."/>
            <person name="Sato T."/>
            <person name="Harada T."/>
            <person name="Mori K."/>
            <person name="Kato Y."/>
            <person name="Miyazaki M."/>
            <person name="Shimamura S."/>
            <person name="Yanagawa K."/>
            <person name="Shuto A."/>
            <person name="Ohkouchi N."/>
            <person name="Fujita N."/>
            <person name="Takaki Y."/>
            <person name="Atomi H."/>
            <person name="Takai K."/>
        </authorList>
    </citation>
    <scope>NUCLEOTIDE SEQUENCE [LARGE SCALE GENOMIC DNA]</scope>
    <source>
        <strain evidence="10">DSM 17441 / JCM 13301 / NBRC 103674 / ABI70S6</strain>
    </source>
</reference>
<dbReference type="PANTHER" id="PTHR30625">
    <property type="entry name" value="PROTEIN TOLQ"/>
    <property type="match status" value="1"/>
</dbReference>
<keyword evidence="2" id="KW-1003">Cell membrane</keyword>
<organism evidence="9 10">
    <name type="scientific">Thermosulfidibacter takaii (strain DSM 17441 / JCM 13301 / NBRC 103674 / ABI70S6)</name>
    <dbReference type="NCBI Taxonomy" id="1298851"/>
    <lineage>
        <taxon>Bacteria</taxon>
        <taxon>Pseudomonadati</taxon>
        <taxon>Thermosulfidibacterota</taxon>
        <taxon>Thermosulfidibacteria</taxon>
        <taxon>Thermosulfidibacterales</taxon>
        <taxon>Thermosulfidibacteraceae</taxon>
    </lineage>
</organism>
<dbReference type="InterPro" id="IPR002898">
    <property type="entry name" value="MotA_ExbB_proton_chnl"/>
</dbReference>
<evidence type="ECO:0000256" key="6">
    <source>
        <dbReference type="RuleBase" id="RU004057"/>
    </source>
</evidence>
<dbReference type="EMBL" id="AP013035">
    <property type="protein sequence ID" value="BAT71099.1"/>
    <property type="molecule type" value="Genomic_DNA"/>
</dbReference>
<sequence length="187" mass="20503">MYPILLCSVIALAVFLERLFAYRKARLLPRDFINSILNSPKDIREVEKICYKYKTPLAKIILAGAKRAKYSYEEALSAMESIGEHEVSTLARELRALSTIGNVAPMLGFLGTVLGMIKAFSTIAKVGTGRPELIASGISEALITTAAGLIVGIPSILAYNFLKNKLEKLSAEMEEIALEFLDKFTEG</sequence>
<evidence type="ECO:0000256" key="5">
    <source>
        <dbReference type="ARBA" id="ARBA00023136"/>
    </source>
</evidence>
<dbReference type="Proteomes" id="UP000063234">
    <property type="component" value="Chromosome"/>
</dbReference>
<comment type="similarity">
    <text evidence="6">Belongs to the exbB/tolQ family.</text>
</comment>
<dbReference type="GO" id="GO:0017038">
    <property type="term" value="P:protein import"/>
    <property type="evidence" value="ECO:0007669"/>
    <property type="project" value="TreeGrafter"/>
</dbReference>
<dbReference type="OrthoDB" id="9805133at2"/>
<feature type="domain" description="MotA/TolQ/ExbB proton channel" evidence="8">
    <location>
        <begin position="54"/>
        <end position="175"/>
    </location>
</feature>
<dbReference type="GO" id="GO:0005886">
    <property type="term" value="C:plasma membrane"/>
    <property type="evidence" value="ECO:0007669"/>
    <property type="project" value="UniProtKB-SubCell"/>
</dbReference>
<dbReference type="STRING" id="1298851.TST_0291"/>
<keyword evidence="5 7" id="KW-0472">Membrane</keyword>
<gene>
    <name evidence="9" type="ORF">TST_0291</name>
</gene>
<keyword evidence="6" id="KW-0653">Protein transport</keyword>
<dbReference type="Pfam" id="PF01618">
    <property type="entry name" value="MotA_ExbB"/>
    <property type="match status" value="1"/>
</dbReference>
<comment type="subcellular location">
    <subcellularLocation>
        <location evidence="1">Cell membrane</location>
        <topology evidence="1">Multi-pass membrane protein</topology>
    </subcellularLocation>
    <subcellularLocation>
        <location evidence="6">Membrane</location>
        <topology evidence="6">Multi-pass membrane protein</topology>
    </subcellularLocation>
</comment>
<dbReference type="RefSeq" id="WP_068548991.1">
    <property type="nucleotide sequence ID" value="NZ_AP013035.1"/>
</dbReference>
<dbReference type="AlphaFoldDB" id="A0A0S3QRY0"/>
<evidence type="ECO:0000313" key="9">
    <source>
        <dbReference type="EMBL" id="BAT71099.1"/>
    </source>
</evidence>
<dbReference type="InterPro" id="IPR050790">
    <property type="entry name" value="ExbB/TolQ_transport"/>
</dbReference>
<protein>
    <submittedName>
        <fullName evidence="9">Biopolymer transport protein ExbB</fullName>
    </submittedName>
</protein>
<evidence type="ECO:0000256" key="3">
    <source>
        <dbReference type="ARBA" id="ARBA00022692"/>
    </source>
</evidence>
<keyword evidence="6" id="KW-0813">Transport</keyword>
<feature type="transmembrane region" description="Helical" evidence="7">
    <location>
        <begin position="141"/>
        <end position="162"/>
    </location>
</feature>
<evidence type="ECO:0000313" key="10">
    <source>
        <dbReference type="Proteomes" id="UP000063234"/>
    </source>
</evidence>
<proteinExistence type="inferred from homology"/>
<dbReference type="KEGG" id="ttk:TST_0291"/>
<evidence type="ECO:0000259" key="8">
    <source>
        <dbReference type="Pfam" id="PF01618"/>
    </source>
</evidence>
<name>A0A0S3QRY0_THET7</name>
<feature type="transmembrane region" description="Helical" evidence="7">
    <location>
        <begin position="100"/>
        <end position="120"/>
    </location>
</feature>
<keyword evidence="3 7" id="KW-0812">Transmembrane</keyword>
<evidence type="ECO:0000256" key="2">
    <source>
        <dbReference type="ARBA" id="ARBA00022475"/>
    </source>
</evidence>
<evidence type="ECO:0000256" key="4">
    <source>
        <dbReference type="ARBA" id="ARBA00022989"/>
    </source>
</evidence>
<keyword evidence="10" id="KW-1185">Reference proteome</keyword>